<accession>A0A9E8LXA4</accession>
<evidence type="ECO:0000313" key="3">
    <source>
        <dbReference type="Proteomes" id="UP001164726"/>
    </source>
</evidence>
<name>A0A9E8LXA4_9BACI</name>
<dbReference type="PANTHER" id="PTHR34297">
    <property type="entry name" value="HYPOTHETICAL CYTOSOLIC PROTEIN-RELATED"/>
    <property type="match status" value="1"/>
</dbReference>
<keyword evidence="3" id="KW-1185">Reference proteome</keyword>
<organism evidence="2 3">
    <name type="scientific">Fervidibacillus halotolerans</name>
    <dbReference type="NCBI Taxonomy" id="2980027"/>
    <lineage>
        <taxon>Bacteria</taxon>
        <taxon>Bacillati</taxon>
        <taxon>Bacillota</taxon>
        <taxon>Bacilli</taxon>
        <taxon>Bacillales</taxon>
        <taxon>Bacillaceae</taxon>
        <taxon>Fervidibacillus</taxon>
    </lineage>
</organism>
<evidence type="ECO:0000256" key="1">
    <source>
        <dbReference type="ARBA" id="ARBA00005721"/>
    </source>
</evidence>
<reference evidence="2" key="1">
    <citation type="submission" date="2022-09" db="EMBL/GenBank/DDBJ databases">
        <title>Complete Genomes of Fervidibacillus albus and Fervidibacillus halotolerans isolated from tidal flat sediments.</title>
        <authorList>
            <person name="Kwon K.K."/>
            <person name="Yang S.-H."/>
            <person name="Park M.J."/>
            <person name="Oh H.-M."/>
        </authorList>
    </citation>
    <scope>NUCLEOTIDE SEQUENCE</scope>
    <source>
        <strain evidence="2">MEBiC13594</strain>
    </source>
</reference>
<dbReference type="EMBL" id="CP106877">
    <property type="protein sequence ID" value="WAA11423.1"/>
    <property type="molecule type" value="Genomic_DNA"/>
</dbReference>
<sequence length="131" mass="14299">MAENVLEMSEGGLGKIEIAPEVIEVIAGIAASEIDGVAMMRGNFTTGVAELLGKKSHGRGVRVDLSDNKIKIDVYCVLNFGVSIPKIAQKMQDNIYQALLNMTGLETDEINIHVVNMYIESSKKDSEKEEE</sequence>
<dbReference type="PANTHER" id="PTHR34297:SF1">
    <property type="entry name" value="ASP23_GLS24 FAMILY ENVELOPE STRESS RESPONSE PROTEIN"/>
    <property type="match status" value="1"/>
</dbReference>
<dbReference type="Pfam" id="PF03780">
    <property type="entry name" value="Asp23"/>
    <property type="match status" value="1"/>
</dbReference>
<dbReference type="Proteomes" id="UP001164726">
    <property type="component" value="Chromosome"/>
</dbReference>
<evidence type="ECO:0000313" key="2">
    <source>
        <dbReference type="EMBL" id="WAA11423.1"/>
    </source>
</evidence>
<dbReference type="RefSeq" id="WP_275419533.1">
    <property type="nucleotide sequence ID" value="NZ_CP106877.1"/>
</dbReference>
<proteinExistence type="inferred from homology"/>
<gene>
    <name evidence="2" type="ORF">OE105_07170</name>
</gene>
<protein>
    <submittedName>
        <fullName evidence="2">Asp23/Gls24 family envelope stress response protein</fullName>
    </submittedName>
</protein>
<comment type="similarity">
    <text evidence="1">Belongs to the asp23 family.</text>
</comment>
<dbReference type="AlphaFoldDB" id="A0A9E8LXA4"/>
<dbReference type="InterPro" id="IPR005531">
    <property type="entry name" value="Asp23"/>
</dbReference>
<dbReference type="KEGG" id="fhl:OE105_07170"/>